<reference evidence="2" key="1">
    <citation type="submission" date="2016-08" db="EMBL/GenBank/DDBJ databases">
        <authorList>
            <person name="Merda D."/>
            <person name="Briand M."/>
            <person name="Taghouti G."/>
            <person name="Carrere S."/>
            <person name="Gouzy J."/>
            <person name="Portier P."/>
            <person name="Jacques M.-A."/>
            <person name="Fischer-Le Saux M."/>
        </authorList>
    </citation>
    <scope>NUCLEOTIDE SEQUENCE [LARGE SCALE GENOMIC DNA]</scope>
    <source>
        <strain evidence="2">CFBP1817</strain>
    </source>
</reference>
<protein>
    <submittedName>
        <fullName evidence="1">Uncharacterized protein</fullName>
    </submittedName>
</protein>
<keyword evidence="2" id="KW-1185">Reference proteome</keyword>
<proteinExistence type="predicted"/>
<comment type="caution">
    <text evidence="1">The sequence shown here is derived from an EMBL/GenBank/DDBJ whole genome shotgun (WGS) entry which is preliminary data.</text>
</comment>
<gene>
    <name evidence="1" type="ORF">XpopCFBP1817_15195</name>
</gene>
<name>A0A2S7ELM0_9XANT</name>
<dbReference type="EMBL" id="MDEJ01000105">
    <property type="protein sequence ID" value="PPU91137.1"/>
    <property type="molecule type" value="Genomic_DNA"/>
</dbReference>
<evidence type="ECO:0000313" key="1">
    <source>
        <dbReference type="EMBL" id="PPU91137.1"/>
    </source>
</evidence>
<sequence>MKELIAPYLFAICQIREGLINLCIAAMRLSQINKLSFAQLVNQRILRRREPAWSTDNPQV</sequence>
<evidence type="ECO:0000313" key="2">
    <source>
        <dbReference type="Proteomes" id="UP000239939"/>
    </source>
</evidence>
<accession>A0A2S7ELM0</accession>
<dbReference type="AlphaFoldDB" id="A0A2S7ELM0"/>
<dbReference type="Proteomes" id="UP000239939">
    <property type="component" value="Unassembled WGS sequence"/>
</dbReference>
<organism evidence="1 2">
    <name type="scientific">Xanthomonas populi</name>
    <dbReference type="NCBI Taxonomy" id="53414"/>
    <lineage>
        <taxon>Bacteria</taxon>
        <taxon>Pseudomonadati</taxon>
        <taxon>Pseudomonadota</taxon>
        <taxon>Gammaproteobacteria</taxon>
        <taxon>Lysobacterales</taxon>
        <taxon>Lysobacteraceae</taxon>
        <taxon>Xanthomonas</taxon>
    </lineage>
</organism>